<name>A0A7J6M0V8_PEROL</name>
<proteinExistence type="predicted"/>
<organism evidence="3 4">
    <name type="scientific">Perkinsus olseni</name>
    <name type="common">Perkinsus atlanticus</name>
    <dbReference type="NCBI Taxonomy" id="32597"/>
    <lineage>
        <taxon>Eukaryota</taxon>
        <taxon>Sar</taxon>
        <taxon>Alveolata</taxon>
        <taxon>Perkinsozoa</taxon>
        <taxon>Perkinsea</taxon>
        <taxon>Perkinsida</taxon>
        <taxon>Perkinsidae</taxon>
        <taxon>Perkinsus</taxon>
    </lineage>
</organism>
<dbReference type="GO" id="GO:0000175">
    <property type="term" value="F:3'-5'-RNA exonuclease activity"/>
    <property type="evidence" value="ECO:0007669"/>
    <property type="project" value="TreeGrafter"/>
</dbReference>
<dbReference type="Proteomes" id="UP000570595">
    <property type="component" value="Unassembled WGS sequence"/>
</dbReference>
<evidence type="ECO:0000313" key="3">
    <source>
        <dbReference type="EMBL" id="KAF4665169.1"/>
    </source>
</evidence>
<dbReference type="EMBL" id="JABAHT010000100">
    <property type="protein sequence ID" value="KAF4665169.1"/>
    <property type="molecule type" value="Genomic_DNA"/>
</dbReference>
<dbReference type="SUPFAM" id="SSF56219">
    <property type="entry name" value="DNase I-like"/>
    <property type="match status" value="1"/>
</dbReference>
<comment type="caution">
    <text evidence="3">The sequence shown here is derived from an EMBL/GenBank/DDBJ whole genome shotgun (WGS) entry which is preliminary data.</text>
</comment>
<reference evidence="3 4" key="1">
    <citation type="submission" date="2020-04" db="EMBL/GenBank/DDBJ databases">
        <title>Perkinsus olseni comparative genomics.</title>
        <authorList>
            <person name="Bogema D.R."/>
        </authorList>
    </citation>
    <scope>NUCLEOTIDE SEQUENCE [LARGE SCALE GENOMIC DNA]</scope>
    <source>
        <strain evidence="3">ATCC PRA-179</strain>
    </source>
</reference>
<protein>
    <recommendedName>
        <fullName evidence="2">Endonuclease/exonuclease/phosphatase domain-containing protein</fullName>
    </recommendedName>
</protein>
<dbReference type="Pfam" id="PF03372">
    <property type="entry name" value="Exo_endo_phos"/>
    <property type="match status" value="1"/>
</dbReference>
<dbReference type="Gene3D" id="3.60.10.10">
    <property type="entry name" value="Endonuclease/exonuclease/phosphatase"/>
    <property type="match status" value="1"/>
</dbReference>
<dbReference type="AlphaFoldDB" id="A0A7J6M0V8"/>
<dbReference type="InterPro" id="IPR036691">
    <property type="entry name" value="Endo/exonu/phosph_ase_sf"/>
</dbReference>
<accession>A0A7J6M0V8</accession>
<dbReference type="OrthoDB" id="428734at2759"/>
<sequence length="330" mass="36344">MSQVQRMKVMQYNILGRYFAFSKYFSYAWPYLGGGSAARNFCPAAKDAPQLPTLLDWKMRLPMLARTCLESDADILCLCEMDSYEDFRQSLGSAYDSYFAARPGGRDDGSAIFWRKSILKLISAETLHYSGGSERVAAICRLQNLHGQRFTVVGTHLYWKGSCPTQSREVDQLTAKLRALLNRDEPVILCGDLNNHRDSDTFMRIRGCGMEDCFTAGGIKPPKYTSLVPPSYVLSSRSGDYRLLPGREDEIDYIFVASQSAEASIKVTDATTVGSDHDESGNGVVTAADSRDPSIPERGIPNMSHASDHLPVMCEVELTGPSQGSVLGGC</sequence>
<feature type="region of interest" description="Disordered" evidence="1">
    <location>
        <begin position="269"/>
        <end position="296"/>
    </location>
</feature>
<dbReference type="PANTHER" id="PTHR12121:SF36">
    <property type="entry name" value="ENDONUCLEASE_EXONUCLEASE_PHOSPHATASE DOMAIN-CONTAINING PROTEIN"/>
    <property type="match status" value="1"/>
</dbReference>
<evidence type="ECO:0000256" key="1">
    <source>
        <dbReference type="SAM" id="MobiDB-lite"/>
    </source>
</evidence>
<gene>
    <name evidence="3" type="ORF">FOZ61_000128</name>
</gene>
<dbReference type="PANTHER" id="PTHR12121">
    <property type="entry name" value="CARBON CATABOLITE REPRESSOR PROTEIN 4"/>
    <property type="match status" value="1"/>
</dbReference>
<evidence type="ECO:0000313" key="4">
    <source>
        <dbReference type="Proteomes" id="UP000570595"/>
    </source>
</evidence>
<dbReference type="InterPro" id="IPR005135">
    <property type="entry name" value="Endo/exonuclease/phosphatase"/>
</dbReference>
<evidence type="ECO:0000259" key="2">
    <source>
        <dbReference type="Pfam" id="PF03372"/>
    </source>
</evidence>
<feature type="domain" description="Endonuclease/exonuclease/phosphatase" evidence="2">
    <location>
        <begin position="61"/>
        <end position="277"/>
    </location>
</feature>
<dbReference type="InterPro" id="IPR050410">
    <property type="entry name" value="CCR4/nocturin_mRNA_transcr"/>
</dbReference>